<dbReference type="GO" id="GO:0031431">
    <property type="term" value="C:Dbf4-dependent protein kinase complex"/>
    <property type="evidence" value="ECO:0007669"/>
    <property type="project" value="TreeGrafter"/>
</dbReference>
<feature type="compositionally biased region" description="Basic and acidic residues" evidence="5">
    <location>
        <begin position="860"/>
        <end position="873"/>
    </location>
</feature>
<dbReference type="InterPro" id="IPR006572">
    <property type="entry name" value="Znf_DBF"/>
</dbReference>
<gene>
    <name evidence="7" type="ORF">PCASD_26287</name>
</gene>
<dbReference type="GO" id="GO:0010571">
    <property type="term" value="P:positive regulation of nuclear cell cycle DNA replication"/>
    <property type="evidence" value="ECO:0007669"/>
    <property type="project" value="TreeGrafter"/>
</dbReference>
<feature type="domain" description="DBF4-type" evidence="6">
    <location>
        <begin position="656"/>
        <end position="705"/>
    </location>
</feature>
<dbReference type="Pfam" id="PF08630">
    <property type="entry name" value="Dfp1_Him1_M"/>
    <property type="match status" value="1"/>
</dbReference>
<protein>
    <recommendedName>
        <fullName evidence="6">DBF4-type domain-containing protein</fullName>
    </recommendedName>
</protein>
<feature type="compositionally biased region" description="Basic and acidic residues" evidence="5">
    <location>
        <begin position="412"/>
        <end position="433"/>
    </location>
</feature>
<evidence type="ECO:0000256" key="3">
    <source>
        <dbReference type="ARBA" id="ARBA00022833"/>
    </source>
</evidence>
<keyword evidence="1" id="KW-0479">Metal-binding</keyword>
<proteinExistence type="predicted"/>
<dbReference type="CDD" id="cd00027">
    <property type="entry name" value="BRCT"/>
    <property type="match status" value="1"/>
</dbReference>
<feature type="compositionally biased region" description="Acidic residues" evidence="5">
    <location>
        <begin position="727"/>
        <end position="770"/>
    </location>
</feature>
<sequence length="901" mass="102862">MAPTLNPNGKRPQLALHDQQRIPLDSLITNSSLKRVRTALSQHITQRNTTSTNNSENQPTTTLKKSHSALIFPHPTHANNTPLDLLNPSNHSPTTRPTRTQRTTTTHHQHHPVQQHPQTHHPCDPRLGTTTREKHPGKDKDELKREMAQWQEKYRVAIKSFVFYLDRLDPSTTNDLKHKIRAWGARVDQFFSKEVTHIITDIPVPTNIPELSPSPRKRNTAYCLPSPTRNNKENGQTAVGPRRNPKRLSAACSPEKEASTDSIAQIHPLIRKALELKIKIWKTEKLLNFLYRLGDQRSPVKQQQLNKPSLPSLLLKEAQQGHTNEFDPVALRSDYYYFGPKAMFIMVDDTTQEHKPIIVKEYSRPKTRETSGWPIMWGGTEGKSAFSRHTSKQTYLHVRNRIRQMFEMRARETTRQMKLSAAHERLQSPDHHGPSRKPLANRTPPTKQQNLRRAVSMNILQRRQSGRLSRTTTAHQPDDTTEPDPDDDEYREIDHINKNAPERYRGHGRVFLAASGNSITVTSNVASATSTRSSALRTGHMGRQLVDKRLAALGKRPTFEINQPNLTGIGSSSLKREVGAQSSKDRLQTLRKELNPSQNSHMNKLKRCQSLDSSMIANKKATADSKAKARKNALGVRAKLGNGFELIDLRKLARNEEPKAGYCENCRLKYTDFRKHILTRKHRKFALDENNWIDLDDTLKKTTRRLKPGVAVPPSVREMMMLMHGSDEEEENEDDEDEDEVEDEEEEEEDQMEEENGVEDDDEEEEEEEQAEKQDVKGGVFEVDSEEEGEEQEEETEEKPAPPEDKAAKEVKRVETDKQGARYDDSAQAEELEEGEYDETEEVEEDEEEEEGQITQSNCVDHHPNRELEEEQHSPTQTGTSRLCGAVNLVVLAFQKTTEAL</sequence>
<feature type="region of interest" description="Disordered" evidence="5">
    <location>
        <begin position="43"/>
        <end position="142"/>
    </location>
</feature>
<feature type="compositionally biased region" description="Acidic residues" evidence="5">
    <location>
        <begin position="783"/>
        <end position="797"/>
    </location>
</feature>
<dbReference type="EMBL" id="PGCI01001231">
    <property type="protein sequence ID" value="PLW06324.1"/>
    <property type="molecule type" value="Genomic_DNA"/>
</dbReference>
<dbReference type="PANTHER" id="PTHR15375:SF26">
    <property type="entry name" value="PROTEIN CHIFFON"/>
    <property type="match status" value="1"/>
</dbReference>
<dbReference type="FunFam" id="6.10.250.3410:FF:000001">
    <property type="entry name" value="Protein DBF4 homolog A"/>
    <property type="match status" value="1"/>
</dbReference>
<evidence type="ECO:0000256" key="4">
    <source>
        <dbReference type="PROSITE-ProRule" id="PRU00600"/>
    </source>
</evidence>
<dbReference type="InterPro" id="IPR051590">
    <property type="entry name" value="Replication_Regulatory_Kinase"/>
</dbReference>
<accession>A0A2N5RZD8</accession>
<evidence type="ECO:0000313" key="7">
    <source>
        <dbReference type="EMBL" id="PLW06324.1"/>
    </source>
</evidence>
<dbReference type="Gene3D" id="6.10.250.3410">
    <property type="entry name" value="DBF zinc finger"/>
    <property type="match status" value="1"/>
</dbReference>
<feature type="region of interest" description="Disordered" evidence="5">
    <location>
        <begin position="209"/>
        <end position="248"/>
    </location>
</feature>
<dbReference type="SMART" id="SM00586">
    <property type="entry name" value="ZnF_DBF"/>
    <property type="match status" value="1"/>
</dbReference>
<feature type="region of interest" description="Disordered" evidence="5">
    <location>
        <begin position="724"/>
        <end position="884"/>
    </location>
</feature>
<feature type="compositionally biased region" description="Basic and acidic residues" evidence="5">
    <location>
        <begin position="798"/>
        <end position="825"/>
    </location>
</feature>
<dbReference type="GO" id="GO:0003676">
    <property type="term" value="F:nucleic acid binding"/>
    <property type="evidence" value="ECO:0007669"/>
    <property type="project" value="InterPro"/>
</dbReference>
<comment type="caution">
    <text evidence="7">The sequence shown here is derived from an EMBL/GenBank/DDBJ whole genome shotgun (WGS) entry which is preliminary data.</text>
</comment>
<feature type="compositionally biased region" description="Acidic residues" evidence="5">
    <location>
        <begin position="827"/>
        <end position="852"/>
    </location>
</feature>
<organism evidence="7 8">
    <name type="scientific">Puccinia coronata f. sp. avenae</name>
    <dbReference type="NCBI Taxonomy" id="200324"/>
    <lineage>
        <taxon>Eukaryota</taxon>
        <taxon>Fungi</taxon>
        <taxon>Dikarya</taxon>
        <taxon>Basidiomycota</taxon>
        <taxon>Pucciniomycotina</taxon>
        <taxon>Pucciniomycetes</taxon>
        <taxon>Pucciniales</taxon>
        <taxon>Pucciniaceae</taxon>
        <taxon>Puccinia</taxon>
    </lineage>
</organism>
<feature type="region of interest" description="Disordered" evidence="5">
    <location>
        <begin position="412"/>
        <end position="491"/>
    </location>
</feature>
<evidence type="ECO:0000256" key="5">
    <source>
        <dbReference type="SAM" id="MobiDB-lite"/>
    </source>
</evidence>
<dbReference type="GO" id="GO:0043539">
    <property type="term" value="F:protein serine/threonine kinase activator activity"/>
    <property type="evidence" value="ECO:0007669"/>
    <property type="project" value="TreeGrafter"/>
</dbReference>
<evidence type="ECO:0000256" key="2">
    <source>
        <dbReference type="ARBA" id="ARBA00022771"/>
    </source>
</evidence>
<dbReference type="InterPro" id="IPR013939">
    <property type="entry name" value="Regulatory_Dfp1/Him1"/>
</dbReference>
<dbReference type="Pfam" id="PF00533">
    <property type="entry name" value="BRCT"/>
    <property type="match status" value="1"/>
</dbReference>
<evidence type="ECO:0000259" key="6">
    <source>
        <dbReference type="PROSITE" id="PS51265"/>
    </source>
</evidence>
<feature type="compositionally biased region" description="Polar residues" evidence="5">
    <location>
        <begin position="227"/>
        <end position="237"/>
    </location>
</feature>
<feature type="compositionally biased region" description="Basic and acidic residues" evidence="5">
    <location>
        <begin position="131"/>
        <end position="142"/>
    </location>
</feature>
<reference evidence="7 8" key="1">
    <citation type="submission" date="2017-11" db="EMBL/GenBank/DDBJ databases">
        <title>De novo assembly and phasing of dikaryotic genomes from two isolates of Puccinia coronata f. sp. avenae, the causal agent of oat crown rust.</title>
        <authorList>
            <person name="Miller M.E."/>
            <person name="Zhang Y."/>
            <person name="Omidvar V."/>
            <person name="Sperschneider J."/>
            <person name="Schwessinger B."/>
            <person name="Raley C."/>
            <person name="Palmer J.M."/>
            <person name="Garnica D."/>
            <person name="Upadhyaya N."/>
            <person name="Rathjen J."/>
            <person name="Taylor J.M."/>
            <person name="Park R.F."/>
            <person name="Dodds P.N."/>
            <person name="Hirsch C.D."/>
            <person name="Kianian S.F."/>
            <person name="Figueroa M."/>
        </authorList>
    </citation>
    <scope>NUCLEOTIDE SEQUENCE [LARGE SCALE GENOMIC DNA]</scope>
    <source>
        <strain evidence="7">12SD80</strain>
    </source>
</reference>
<feature type="compositionally biased region" description="Polar residues" evidence="5">
    <location>
        <begin position="43"/>
        <end position="63"/>
    </location>
</feature>
<dbReference type="SUPFAM" id="SSF52113">
    <property type="entry name" value="BRCT domain"/>
    <property type="match status" value="1"/>
</dbReference>
<name>A0A2N5RZD8_9BASI</name>
<feature type="compositionally biased region" description="Polar residues" evidence="5">
    <location>
        <begin position="458"/>
        <end position="475"/>
    </location>
</feature>
<dbReference type="PANTHER" id="PTHR15375">
    <property type="entry name" value="ACTIVATOR OF S-PHASE KINASE-RELATED"/>
    <property type="match status" value="1"/>
</dbReference>
<feature type="compositionally biased region" description="Acidic residues" evidence="5">
    <location>
        <begin position="479"/>
        <end position="491"/>
    </location>
</feature>
<evidence type="ECO:0000256" key="1">
    <source>
        <dbReference type="ARBA" id="ARBA00022723"/>
    </source>
</evidence>
<dbReference type="Pfam" id="PF07535">
    <property type="entry name" value="zf-DBF"/>
    <property type="match status" value="1"/>
</dbReference>
<dbReference type="InterPro" id="IPR038545">
    <property type="entry name" value="Znf_DBF_sf"/>
</dbReference>
<feature type="compositionally biased region" description="Polar residues" evidence="5">
    <location>
        <begin position="77"/>
        <end position="92"/>
    </location>
</feature>
<dbReference type="InterPro" id="IPR001357">
    <property type="entry name" value="BRCT_dom"/>
</dbReference>
<dbReference type="InterPro" id="IPR036420">
    <property type="entry name" value="BRCT_dom_sf"/>
</dbReference>
<dbReference type="GO" id="GO:1901987">
    <property type="term" value="P:regulation of cell cycle phase transition"/>
    <property type="evidence" value="ECO:0007669"/>
    <property type="project" value="TreeGrafter"/>
</dbReference>
<evidence type="ECO:0000313" key="8">
    <source>
        <dbReference type="Proteomes" id="UP000235392"/>
    </source>
</evidence>
<feature type="compositionally biased region" description="Low complexity" evidence="5">
    <location>
        <begin position="93"/>
        <end position="104"/>
    </location>
</feature>
<dbReference type="Proteomes" id="UP000235392">
    <property type="component" value="Unassembled WGS sequence"/>
</dbReference>
<keyword evidence="3" id="KW-0862">Zinc</keyword>
<dbReference type="GO" id="GO:0008270">
    <property type="term" value="F:zinc ion binding"/>
    <property type="evidence" value="ECO:0007669"/>
    <property type="project" value="UniProtKB-KW"/>
</dbReference>
<keyword evidence="2 4" id="KW-0863">Zinc-finger</keyword>
<dbReference type="PROSITE" id="PS51265">
    <property type="entry name" value="ZF_DBF4"/>
    <property type="match status" value="1"/>
</dbReference>
<dbReference type="AlphaFoldDB" id="A0A2N5RZD8"/>